<evidence type="ECO:0000313" key="3">
    <source>
        <dbReference type="EMBL" id="GAA2118439.1"/>
    </source>
</evidence>
<feature type="compositionally biased region" description="Low complexity" evidence="1">
    <location>
        <begin position="321"/>
        <end position="333"/>
    </location>
</feature>
<comment type="caution">
    <text evidence="3">The sequence shown here is derived from an EMBL/GenBank/DDBJ whole genome shotgun (WGS) entry which is preliminary data.</text>
</comment>
<keyword evidence="2" id="KW-0472">Membrane</keyword>
<evidence type="ECO:0000256" key="1">
    <source>
        <dbReference type="SAM" id="MobiDB-lite"/>
    </source>
</evidence>
<dbReference type="InterPro" id="IPR021424">
    <property type="entry name" value="PorA"/>
</dbReference>
<keyword evidence="2" id="KW-1133">Transmembrane helix</keyword>
<evidence type="ECO:0000256" key="2">
    <source>
        <dbReference type="SAM" id="Phobius"/>
    </source>
</evidence>
<keyword evidence="2" id="KW-0812">Transmembrane</keyword>
<feature type="transmembrane region" description="Helical" evidence="2">
    <location>
        <begin position="297"/>
        <end position="315"/>
    </location>
</feature>
<sequence length="340" mass="36232">MTAKIYAFVLLGGFLVTAAVLTRQYVYPRVAVIPGDLDTTSVTQSPAGRTATYFSIADLREKRAPLKSVTVARVDAAASRKASKELQRTVRVLRVYGCTDVAAVDCTTKRLPLEGSLTTVALDAASGETLAWRGNTVASGGKTETNVPFTGLLIKFPFDAQKRTYRFWNGDQKKSLPVRYIGETKLRGLTVYRYQQTIAPTVVGRLDLPGSLIGRKEPTVSTDQVASSTTTYLVEPRTGVIMSATSAQHSYAAVRGHRVLTVTDGTFVSSDDTIAESVDHYRTLARALTALRFQGPAAGLAAGALSLVTAAVLLARRRAGRPAATARPTAAPSEQHAAGG</sequence>
<keyword evidence="4" id="KW-1185">Reference proteome</keyword>
<evidence type="ECO:0000313" key="4">
    <source>
        <dbReference type="Proteomes" id="UP001501020"/>
    </source>
</evidence>
<evidence type="ECO:0008006" key="5">
    <source>
        <dbReference type="Google" id="ProtNLM"/>
    </source>
</evidence>
<dbReference type="Pfam" id="PF11271">
    <property type="entry name" value="PorA"/>
    <property type="match status" value="1"/>
</dbReference>
<organism evidence="3 4">
    <name type="scientific">Actinomadura napierensis</name>
    <dbReference type="NCBI Taxonomy" id="267854"/>
    <lineage>
        <taxon>Bacteria</taxon>
        <taxon>Bacillati</taxon>
        <taxon>Actinomycetota</taxon>
        <taxon>Actinomycetes</taxon>
        <taxon>Streptosporangiales</taxon>
        <taxon>Thermomonosporaceae</taxon>
        <taxon>Actinomadura</taxon>
    </lineage>
</organism>
<gene>
    <name evidence="3" type="ORF">GCM10009727_01490</name>
</gene>
<proteinExistence type="predicted"/>
<feature type="region of interest" description="Disordered" evidence="1">
    <location>
        <begin position="321"/>
        <end position="340"/>
    </location>
</feature>
<reference evidence="4" key="1">
    <citation type="journal article" date="2019" name="Int. J. Syst. Evol. Microbiol.">
        <title>The Global Catalogue of Microorganisms (GCM) 10K type strain sequencing project: providing services to taxonomists for standard genome sequencing and annotation.</title>
        <authorList>
            <consortium name="The Broad Institute Genomics Platform"/>
            <consortium name="The Broad Institute Genome Sequencing Center for Infectious Disease"/>
            <person name="Wu L."/>
            <person name="Ma J."/>
        </authorList>
    </citation>
    <scope>NUCLEOTIDE SEQUENCE [LARGE SCALE GENOMIC DNA]</scope>
    <source>
        <strain evidence="4">JCM 13850</strain>
    </source>
</reference>
<dbReference type="EMBL" id="BAAAMR010000001">
    <property type="protein sequence ID" value="GAA2118439.1"/>
    <property type="molecule type" value="Genomic_DNA"/>
</dbReference>
<dbReference type="RefSeq" id="WP_344260168.1">
    <property type="nucleotide sequence ID" value="NZ_BAAAMR010000001.1"/>
</dbReference>
<protein>
    <recommendedName>
        <fullName evidence="5">DUF3068 domain-containing protein</fullName>
    </recommendedName>
</protein>
<accession>A0ABP5JPT0</accession>
<dbReference type="Proteomes" id="UP001501020">
    <property type="component" value="Unassembled WGS sequence"/>
</dbReference>
<name>A0ABP5JPT0_9ACTN</name>